<evidence type="ECO:0000313" key="9">
    <source>
        <dbReference type="Ensembl" id="ENSFHEP00000018658.1"/>
    </source>
</evidence>
<reference evidence="9" key="1">
    <citation type="submission" date="2025-08" db="UniProtKB">
        <authorList>
            <consortium name="Ensembl"/>
        </authorList>
    </citation>
    <scope>IDENTIFICATION</scope>
</reference>
<dbReference type="GO" id="GO:0004252">
    <property type="term" value="F:serine-type endopeptidase activity"/>
    <property type="evidence" value="ECO:0007669"/>
    <property type="project" value="InterPro"/>
</dbReference>
<evidence type="ECO:0000256" key="5">
    <source>
        <dbReference type="ARBA" id="ARBA00023157"/>
    </source>
</evidence>
<sequence>MWFVTTFHLLDKITNQSCDRNRFLPNESFSVTGLLSFLMATAQICGQPSLNTRIVGGEDAPPGSWPWQVSLHDYNHICGGSLITDQWVLTAAHCYIPSLTEFRNIWIYNPAYLTVYLGREVQSESNPNEVSRTVSQIIIHPDYNSPIFNNDIALLKMSEPVKFTSYISPICLAAFNSTFHSGLDSWVTGWGNIGFEQPLPSPGNLSEVEVQVVGSSQCKCDYRAIDEDVITDNMICAGFREGGKGTCHGDSGGPLVSKQGDRWIQAGIVSFAAGCSEPNLPTVYARVSQFENWIKSHINGNQPGFLTYVSNGTEDVHNSSCESPVVTSTINISEALYFVCCLSGFSQILC</sequence>
<feature type="domain" description="Peptidase S1" evidence="8">
    <location>
        <begin position="54"/>
        <end position="299"/>
    </location>
</feature>
<evidence type="ECO:0000256" key="1">
    <source>
        <dbReference type="ARBA" id="ARBA00022670"/>
    </source>
</evidence>
<keyword evidence="10" id="KW-1185">Reference proteome</keyword>
<keyword evidence="6" id="KW-0325">Glycoprotein</keyword>
<dbReference type="Ensembl" id="ENSFHET00000027722.1">
    <property type="protein sequence ID" value="ENSFHEP00000018658.1"/>
    <property type="gene ID" value="ENSFHEG00000020566.1"/>
</dbReference>
<dbReference type="PRINTS" id="PR00722">
    <property type="entry name" value="CHYMOTRYPSIN"/>
</dbReference>
<dbReference type="PROSITE" id="PS00134">
    <property type="entry name" value="TRYPSIN_HIS"/>
    <property type="match status" value="1"/>
</dbReference>
<dbReference type="AlphaFoldDB" id="A0A3Q2PXE5"/>
<keyword evidence="2" id="KW-0732">Signal</keyword>
<dbReference type="Gene3D" id="2.40.10.10">
    <property type="entry name" value="Trypsin-like serine proteases"/>
    <property type="match status" value="1"/>
</dbReference>
<reference evidence="9" key="2">
    <citation type="submission" date="2025-09" db="UniProtKB">
        <authorList>
            <consortium name="Ensembl"/>
        </authorList>
    </citation>
    <scope>IDENTIFICATION</scope>
</reference>
<dbReference type="Proteomes" id="UP000265000">
    <property type="component" value="Unplaced"/>
</dbReference>
<dbReference type="PROSITE" id="PS00135">
    <property type="entry name" value="TRYPSIN_SER"/>
    <property type="match status" value="1"/>
</dbReference>
<dbReference type="InterPro" id="IPR018114">
    <property type="entry name" value="TRYPSIN_HIS"/>
</dbReference>
<evidence type="ECO:0000259" key="8">
    <source>
        <dbReference type="PROSITE" id="PS50240"/>
    </source>
</evidence>
<proteinExistence type="predicted"/>
<evidence type="ECO:0000256" key="7">
    <source>
        <dbReference type="RuleBase" id="RU363034"/>
    </source>
</evidence>
<evidence type="ECO:0000256" key="3">
    <source>
        <dbReference type="ARBA" id="ARBA00022801"/>
    </source>
</evidence>
<evidence type="ECO:0000256" key="4">
    <source>
        <dbReference type="ARBA" id="ARBA00022825"/>
    </source>
</evidence>
<dbReference type="InterPro" id="IPR033116">
    <property type="entry name" value="TRYPSIN_SER"/>
</dbReference>
<dbReference type="InterPro" id="IPR009003">
    <property type="entry name" value="Peptidase_S1_PA"/>
</dbReference>
<dbReference type="InterPro" id="IPR043504">
    <property type="entry name" value="Peptidase_S1_PA_chymotrypsin"/>
</dbReference>
<keyword evidence="5" id="KW-1015">Disulfide bond</keyword>
<dbReference type="Pfam" id="PF00089">
    <property type="entry name" value="Trypsin"/>
    <property type="match status" value="1"/>
</dbReference>
<evidence type="ECO:0000256" key="6">
    <source>
        <dbReference type="ARBA" id="ARBA00023180"/>
    </source>
</evidence>
<keyword evidence="3 7" id="KW-0378">Hydrolase</keyword>
<evidence type="ECO:0000313" key="10">
    <source>
        <dbReference type="Proteomes" id="UP000265000"/>
    </source>
</evidence>
<organism evidence="9 10">
    <name type="scientific">Fundulus heteroclitus</name>
    <name type="common">Killifish</name>
    <name type="synonym">Mummichog</name>
    <dbReference type="NCBI Taxonomy" id="8078"/>
    <lineage>
        <taxon>Eukaryota</taxon>
        <taxon>Metazoa</taxon>
        <taxon>Chordata</taxon>
        <taxon>Craniata</taxon>
        <taxon>Vertebrata</taxon>
        <taxon>Euteleostomi</taxon>
        <taxon>Actinopterygii</taxon>
        <taxon>Neopterygii</taxon>
        <taxon>Teleostei</taxon>
        <taxon>Neoteleostei</taxon>
        <taxon>Acanthomorphata</taxon>
        <taxon>Ovalentaria</taxon>
        <taxon>Atherinomorphae</taxon>
        <taxon>Cyprinodontiformes</taxon>
        <taxon>Fundulidae</taxon>
        <taxon>Fundulus</taxon>
    </lineage>
</organism>
<protein>
    <recommendedName>
        <fullName evidence="8">Peptidase S1 domain-containing protein</fullName>
    </recommendedName>
</protein>
<dbReference type="PANTHER" id="PTHR24253">
    <property type="entry name" value="TRANSMEMBRANE PROTEASE SERINE"/>
    <property type="match status" value="1"/>
</dbReference>
<evidence type="ECO:0000256" key="2">
    <source>
        <dbReference type="ARBA" id="ARBA00022729"/>
    </source>
</evidence>
<dbReference type="PROSITE" id="PS50240">
    <property type="entry name" value="TRYPSIN_DOM"/>
    <property type="match status" value="1"/>
</dbReference>
<dbReference type="GeneTree" id="ENSGT00940000163160"/>
<dbReference type="InterPro" id="IPR001254">
    <property type="entry name" value="Trypsin_dom"/>
</dbReference>
<dbReference type="PANTHER" id="PTHR24253:SF144">
    <property type="entry name" value="CHYMOTRYPSIN-LIKE PROTEASE CTRL-1-RELATED"/>
    <property type="match status" value="1"/>
</dbReference>
<dbReference type="FunFam" id="2.40.10.10:FF:000024">
    <property type="entry name" value="Serine protease 53"/>
    <property type="match status" value="1"/>
</dbReference>
<dbReference type="InterPro" id="IPR001314">
    <property type="entry name" value="Peptidase_S1A"/>
</dbReference>
<dbReference type="SMART" id="SM00020">
    <property type="entry name" value="Tryp_SPc"/>
    <property type="match status" value="1"/>
</dbReference>
<name>A0A3Q2PXE5_FUNHE</name>
<dbReference type="CDD" id="cd00190">
    <property type="entry name" value="Tryp_SPc"/>
    <property type="match status" value="1"/>
</dbReference>
<accession>A0A3Q2PXE5</accession>
<dbReference type="SUPFAM" id="SSF50494">
    <property type="entry name" value="Trypsin-like serine proteases"/>
    <property type="match status" value="1"/>
</dbReference>
<keyword evidence="1 7" id="KW-0645">Protease</keyword>
<keyword evidence="4 7" id="KW-0720">Serine protease</keyword>
<dbReference type="GO" id="GO:0006508">
    <property type="term" value="P:proteolysis"/>
    <property type="evidence" value="ECO:0007669"/>
    <property type="project" value="UniProtKB-KW"/>
</dbReference>